<accession>K0S5Q7</accession>
<reference evidence="2 3" key="1">
    <citation type="journal article" date="2012" name="Genome Biol.">
        <title>Genome and low-iron response of an oceanic diatom adapted to chronic iron limitation.</title>
        <authorList>
            <person name="Lommer M."/>
            <person name="Specht M."/>
            <person name="Roy A.S."/>
            <person name="Kraemer L."/>
            <person name="Andreson R."/>
            <person name="Gutowska M.A."/>
            <person name="Wolf J."/>
            <person name="Bergner S.V."/>
            <person name="Schilhabel M.B."/>
            <person name="Klostermeier U.C."/>
            <person name="Beiko R.G."/>
            <person name="Rosenstiel P."/>
            <person name="Hippler M."/>
            <person name="Laroche J."/>
        </authorList>
    </citation>
    <scope>NUCLEOTIDE SEQUENCE [LARGE SCALE GENOMIC DNA]</scope>
    <source>
        <strain evidence="2 3">CCMP1005</strain>
    </source>
</reference>
<comment type="caution">
    <text evidence="2">The sequence shown here is derived from an EMBL/GenBank/DDBJ whole genome shotgun (WGS) entry which is preliminary data.</text>
</comment>
<gene>
    <name evidence="2" type="ORF">THAOC_19496</name>
</gene>
<organism evidence="2 3">
    <name type="scientific">Thalassiosira oceanica</name>
    <name type="common">Marine diatom</name>
    <dbReference type="NCBI Taxonomy" id="159749"/>
    <lineage>
        <taxon>Eukaryota</taxon>
        <taxon>Sar</taxon>
        <taxon>Stramenopiles</taxon>
        <taxon>Ochrophyta</taxon>
        <taxon>Bacillariophyta</taxon>
        <taxon>Coscinodiscophyceae</taxon>
        <taxon>Thalassiosirophycidae</taxon>
        <taxon>Thalassiosirales</taxon>
        <taxon>Thalassiosiraceae</taxon>
        <taxon>Thalassiosira</taxon>
    </lineage>
</organism>
<proteinExistence type="predicted"/>
<evidence type="ECO:0000256" key="1">
    <source>
        <dbReference type="SAM" id="MobiDB-lite"/>
    </source>
</evidence>
<protein>
    <submittedName>
        <fullName evidence="2">Uncharacterized protein</fullName>
    </submittedName>
</protein>
<feature type="region of interest" description="Disordered" evidence="1">
    <location>
        <begin position="1"/>
        <end position="62"/>
    </location>
</feature>
<evidence type="ECO:0000313" key="2">
    <source>
        <dbReference type="EMBL" id="EJK60199.1"/>
    </source>
</evidence>
<dbReference type="AlphaFoldDB" id="K0S5Q7"/>
<keyword evidence="3" id="KW-1185">Reference proteome</keyword>
<name>K0S5Q7_THAOC</name>
<dbReference type="EMBL" id="AGNL01021402">
    <property type="protein sequence ID" value="EJK60199.1"/>
    <property type="molecule type" value="Genomic_DNA"/>
</dbReference>
<dbReference type="Proteomes" id="UP000266841">
    <property type="component" value="Unassembled WGS sequence"/>
</dbReference>
<sequence>MEESSDEESSAGGRMSDTEDYLSSDDEARKRRPKRRKWGSELIPPAPHEGALESNMDEDERSPAQENLLNWGAMRKAYFDEGRYEEVGRLEVALQGAQESLELPVVNRTISQMNGRVLSKDEYEALTSLPAAKLTRYSYNFDRLRAEIIEQTPTFIPFKLLSGMFLLQYHYSGELYNSNQGRIDHKMYDGDGGNRVMTYATAAVFRHIILSHHISITTFPLLLCSFAVALLGRPLETKEFFSIRTVRNHIVRLNIIDDYNISKEFRKVFTETKPPYGFLRFWYTATDDAKQKKITHHVTLRSGDYGPRSDEGNDFDPDFNIRPFFDSIGVGPSVTKDNNGNARRNFDDICDVCGTDYEVQSRYNGNASDNAAIGEGVKTCELNMAYLKTQWDAKADELYGEIRDIYYNHADPFHCCNLAIQHASEKGLGETEKGDSRQFHHRQFMQTLHDLASVDPERAQNIAEKVLERV</sequence>
<evidence type="ECO:0000313" key="3">
    <source>
        <dbReference type="Proteomes" id="UP000266841"/>
    </source>
</evidence>
<feature type="non-terminal residue" evidence="2">
    <location>
        <position position="470"/>
    </location>
</feature>